<accession>A0A0E9P6A0</accession>
<sequence length="37" mass="4104">MFVCGDTLSILSFMSLSVILSVIFFATVFGKLYLIAR</sequence>
<reference evidence="2" key="1">
    <citation type="submission" date="2014-11" db="EMBL/GenBank/DDBJ databases">
        <authorList>
            <person name="Amaro Gonzalez C."/>
        </authorList>
    </citation>
    <scope>NUCLEOTIDE SEQUENCE</scope>
</reference>
<keyword evidence="1" id="KW-0812">Transmembrane</keyword>
<organism evidence="2">
    <name type="scientific">Anguilla anguilla</name>
    <name type="common">European freshwater eel</name>
    <name type="synonym">Muraena anguilla</name>
    <dbReference type="NCBI Taxonomy" id="7936"/>
    <lineage>
        <taxon>Eukaryota</taxon>
        <taxon>Metazoa</taxon>
        <taxon>Chordata</taxon>
        <taxon>Craniata</taxon>
        <taxon>Vertebrata</taxon>
        <taxon>Euteleostomi</taxon>
        <taxon>Actinopterygii</taxon>
        <taxon>Neopterygii</taxon>
        <taxon>Teleostei</taxon>
        <taxon>Anguilliformes</taxon>
        <taxon>Anguillidae</taxon>
        <taxon>Anguilla</taxon>
    </lineage>
</organism>
<dbReference type="EMBL" id="GBXM01108780">
    <property type="protein sequence ID" value="JAG99796.1"/>
    <property type="molecule type" value="Transcribed_RNA"/>
</dbReference>
<feature type="transmembrane region" description="Helical" evidence="1">
    <location>
        <begin position="12"/>
        <end position="34"/>
    </location>
</feature>
<name>A0A0E9P6A0_ANGAN</name>
<dbReference type="AlphaFoldDB" id="A0A0E9P6A0"/>
<keyword evidence="1" id="KW-1133">Transmembrane helix</keyword>
<proteinExistence type="predicted"/>
<protein>
    <submittedName>
        <fullName evidence="2">Uncharacterized protein</fullName>
    </submittedName>
</protein>
<reference evidence="2" key="2">
    <citation type="journal article" date="2015" name="Fish Shellfish Immunol.">
        <title>Early steps in the European eel (Anguilla anguilla)-Vibrio vulnificus interaction in the gills: Role of the RtxA13 toxin.</title>
        <authorList>
            <person name="Callol A."/>
            <person name="Pajuelo D."/>
            <person name="Ebbesson L."/>
            <person name="Teles M."/>
            <person name="MacKenzie S."/>
            <person name="Amaro C."/>
        </authorList>
    </citation>
    <scope>NUCLEOTIDE SEQUENCE</scope>
</reference>
<evidence type="ECO:0000256" key="1">
    <source>
        <dbReference type="SAM" id="Phobius"/>
    </source>
</evidence>
<evidence type="ECO:0000313" key="2">
    <source>
        <dbReference type="EMBL" id="JAG99796.1"/>
    </source>
</evidence>
<keyword evidence="1" id="KW-0472">Membrane</keyword>